<evidence type="ECO:0000256" key="1">
    <source>
        <dbReference type="SAM" id="Phobius"/>
    </source>
</evidence>
<dbReference type="KEGG" id="fla:SY85_22345"/>
<reference evidence="2 3" key="2">
    <citation type="journal article" date="2016" name="Int. J. Syst. Evol. Microbiol.">
        <title>Flavisolibacter tropicus sp. nov., isolated from tropical soil.</title>
        <authorList>
            <person name="Lee J.J."/>
            <person name="Kang M.S."/>
            <person name="Kim G.S."/>
            <person name="Lee C.S."/>
            <person name="Lim S."/>
            <person name="Lee J."/>
            <person name="Roh S.H."/>
            <person name="Kang H."/>
            <person name="Ha J.M."/>
            <person name="Bae S."/>
            <person name="Jung H.Y."/>
            <person name="Kim M.K."/>
        </authorList>
    </citation>
    <scope>NUCLEOTIDE SEQUENCE [LARGE SCALE GENOMIC DNA]</scope>
    <source>
        <strain evidence="2 3">LCS9</strain>
    </source>
</reference>
<dbReference type="Pfam" id="PF12836">
    <property type="entry name" value="HHH_3"/>
    <property type="match status" value="2"/>
</dbReference>
<sequence length="308" mass="35837">MSPKQILRDYLTFTKKDRIGIYFVLSLILIICFLPRFFSRTYHPPTPIDPTIARMLDTVQHQNETNSETRSITSYNYEPSSMPGFTKGKRFVFDPNTLPAEGWAKLGLRERTIRTIINYRNKGGRFYKPEDLQKIWGLPEGFYNYIANYIQVTSVESKYERNYTNPTYTYERKEKKIEIVDINSADTGAYIALPGIGSKLANRIVNFRDKLGGFHSIEQIKETYGLPDSTYQAIKGYLQLNTLSVKKFNLNTATKEELKAHPYIKWQLANAIIEYRNQHGEFKTIEDLKKILIIDEATYTKISPYFIL</sequence>
<evidence type="ECO:0000313" key="3">
    <source>
        <dbReference type="Proteomes" id="UP000077177"/>
    </source>
</evidence>
<gene>
    <name evidence="2" type="ORF">SY85_22345</name>
</gene>
<dbReference type="EMBL" id="CP011390">
    <property type="protein sequence ID" value="ANE52804.1"/>
    <property type="molecule type" value="Genomic_DNA"/>
</dbReference>
<name>A0A172U106_9BACT</name>
<protein>
    <recommendedName>
        <fullName evidence="4">Helix-hairpin-helix domain-containing protein</fullName>
    </recommendedName>
</protein>
<dbReference type="InterPro" id="IPR010994">
    <property type="entry name" value="RuvA_2-like"/>
</dbReference>
<dbReference type="OrthoDB" id="981124at2"/>
<dbReference type="AlphaFoldDB" id="A0A172U106"/>
<keyword evidence="1" id="KW-0812">Transmembrane</keyword>
<dbReference type="GO" id="GO:0015627">
    <property type="term" value="C:type II protein secretion system complex"/>
    <property type="evidence" value="ECO:0007669"/>
    <property type="project" value="TreeGrafter"/>
</dbReference>
<dbReference type="Gene3D" id="1.10.150.310">
    <property type="entry name" value="Tex RuvX-like domain-like"/>
    <property type="match status" value="2"/>
</dbReference>
<evidence type="ECO:0008006" key="4">
    <source>
        <dbReference type="Google" id="ProtNLM"/>
    </source>
</evidence>
<keyword evidence="3" id="KW-1185">Reference proteome</keyword>
<dbReference type="GO" id="GO:0015628">
    <property type="term" value="P:protein secretion by the type II secretion system"/>
    <property type="evidence" value="ECO:0007669"/>
    <property type="project" value="TreeGrafter"/>
</dbReference>
<reference evidence="3" key="1">
    <citation type="submission" date="2015-01" db="EMBL/GenBank/DDBJ databases">
        <title>Flavisolibacter sp./LCS9/ whole genome sequencing.</title>
        <authorList>
            <person name="Kim M.K."/>
            <person name="Srinivasan S."/>
            <person name="Lee J.-J."/>
        </authorList>
    </citation>
    <scope>NUCLEOTIDE SEQUENCE [LARGE SCALE GENOMIC DNA]</scope>
    <source>
        <strain evidence="3">LCS9</strain>
    </source>
</reference>
<keyword evidence="1" id="KW-1133">Transmembrane helix</keyword>
<dbReference type="Proteomes" id="UP000077177">
    <property type="component" value="Chromosome"/>
</dbReference>
<dbReference type="PANTHER" id="PTHR21180">
    <property type="entry name" value="ENDONUCLEASE/EXONUCLEASE/PHOSPHATASE FAMILY DOMAIN-CONTAINING PROTEIN 1"/>
    <property type="match status" value="1"/>
</dbReference>
<dbReference type="InterPro" id="IPR051675">
    <property type="entry name" value="Endo/Exo/Phosphatase_dom_1"/>
</dbReference>
<evidence type="ECO:0000313" key="2">
    <source>
        <dbReference type="EMBL" id="ANE52804.1"/>
    </source>
</evidence>
<dbReference type="Gene3D" id="1.10.150.280">
    <property type="entry name" value="AF1531-like domain"/>
    <property type="match status" value="1"/>
</dbReference>
<organism evidence="2 3">
    <name type="scientific">Flavisolibacter tropicus</name>
    <dbReference type="NCBI Taxonomy" id="1492898"/>
    <lineage>
        <taxon>Bacteria</taxon>
        <taxon>Pseudomonadati</taxon>
        <taxon>Bacteroidota</taxon>
        <taxon>Chitinophagia</taxon>
        <taxon>Chitinophagales</taxon>
        <taxon>Chitinophagaceae</taxon>
        <taxon>Flavisolibacter</taxon>
    </lineage>
</organism>
<dbReference type="RefSeq" id="WP_066407912.1">
    <property type="nucleotide sequence ID" value="NZ_CP011390.1"/>
</dbReference>
<keyword evidence="1" id="KW-0472">Membrane</keyword>
<dbReference type="PANTHER" id="PTHR21180:SF32">
    <property type="entry name" value="ENDONUCLEASE_EXONUCLEASE_PHOSPHATASE FAMILY DOMAIN-CONTAINING PROTEIN 1"/>
    <property type="match status" value="1"/>
</dbReference>
<accession>A0A172U106</accession>
<proteinExistence type="predicted"/>
<dbReference type="SUPFAM" id="SSF47781">
    <property type="entry name" value="RuvA domain 2-like"/>
    <property type="match status" value="3"/>
</dbReference>
<dbReference type="STRING" id="1492898.SY85_22345"/>
<feature type="transmembrane region" description="Helical" evidence="1">
    <location>
        <begin position="20"/>
        <end position="38"/>
    </location>
</feature>